<keyword evidence="2" id="KW-0472">Membrane</keyword>
<keyword evidence="3" id="KW-0732">Signal</keyword>
<protein>
    <submittedName>
        <fullName evidence="4">Uncharacterized protein</fullName>
    </submittedName>
</protein>
<dbReference type="InterPro" id="IPR006461">
    <property type="entry name" value="PLAC_motif_containing"/>
</dbReference>
<proteinExistence type="predicted"/>
<accession>A0AAW1XAD8</accession>
<evidence type="ECO:0000313" key="5">
    <source>
        <dbReference type="Proteomes" id="UP001457282"/>
    </source>
</evidence>
<feature type="region of interest" description="Disordered" evidence="1">
    <location>
        <begin position="100"/>
        <end position="122"/>
    </location>
</feature>
<name>A0AAW1XAD8_RUBAR</name>
<evidence type="ECO:0000256" key="2">
    <source>
        <dbReference type="SAM" id="Phobius"/>
    </source>
</evidence>
<dbReference type="Pfam" id="PF04749">
    <property type="entry name" value="PLAC8"/>
    <property type="match status" value="1"/>
</dbReference>
<dbReference type="PANTHER" id="PTHR15907">
    <property type="entry name" value="DUF614 FAMILY PROTEIN-RELATED"/>
    <property type="match status" value="1"/>
</dbReference>
<comment type="caution">
    <text evidence="4">The sequence shown here is derived from an EMBL/GenBank/DDBJ whole genome shotgun (WGS) entry which is preliminary data.</text>
</comment>
<feature type="transmembrane region" description="Helical" evidence="2">
    <location>
        <begin position="29"/>
        <end position="51"/>
    </location>
</feature>
<gene>
    <name evidence="4" type="ORF">M0R45_021072</name>
</gene>
<dbReference type="EMBL" id="JBEDUW010000004">
    <property type="protein sequence ID" value="KAK9933901.1"/>
    <property type="molecule type" value="Genomic_DNA"/>
</dbReference>
<evidence type="ECO:0000256" key="3">
    <source>
        <dbReference type="SAM" id="SignalP"/>
    </source>
</evidence>
<dbReference type="Proteomes" id="UP001457282">
    <property type="component" value="Unassembled WGS sequence"/>
</dbReference>
<evidence type="ECO:0000256" key="1">
    <source>
        <dbReference type="SAM" id="MobiDB-lite"/>
    </source>
</evidence>
<reference evidence="4 5" key="1">
    <citation type="journal article" date="2023" name="G3 (Bethesda)">
        <title>A chromosome-length genome assembly and annotation of blackberry (Rubus argutus, cv. 'Hillquist').</title>
        <authorList>
            <person name="Bruna T."/>
            <person name="Aryal R."/>
            <person name="Dudchenko O."/>
            <person name="Sargent D.J."/>
            <person name="Mead D."/>
            <person name="Buti M."/>
            <person name="Cavallini A."/>
            <person name="Hytonen T."/>
            <person name="Andres J."/>
            <person name="Pham M."/>
            <person name="Weisz D."/>
            <person name="Mascagni F."/>
            <person name="Usai G."/>
            <person name="Natali L."/>
            <person name="Bassil N."/>
            <person name="Fernandez G.E."/>
            <person name="Lomsadze A."/>
            <person name="Armour M."/>
            <person name="Olukolu B."/>
            <person name="Poorten T."/>
            <person name="Britton C."/>
            <person name="Davik J."/>
            <person name="Ashrafi H."/>
            <person name="Aiden E.L."/>
            <person name="Borodovsky M."/>
            <person name="Worthington M."/>
        </authorList>
    </citation>
    <scope>NUCLEOTIDE SEQUENCE [LARGE SCALE GENOMIC DNA]</scope>
    <source>
        <strain evidence="4">PI 553951</strain>
    </source>
</reference>
<keyword evidence="2" id="KW-1133">Transmembrane helix</keyword>
<dbReference type="NCBIfam" id="TIGR01571">
    <property type="entry name" value="A_thal_Cys_rich"/>
    <property type="match status" value="1"/>
</dbReference>
<sequence>MKSCCLTLWCPCVAFGRIADIVGQGAPSCLANGAMCLLVAICGSPPAAITYSYRTKMRQQYGFDGTCCGDFLLHCLCPSCALCQEYRELQSRGWHGNMGGSSHEVGMGPLPPQVEKGMSRNK</sequence>
<organism evidence="4 5">
    <name type="scientific">Rubus argutus</name>
    <name type="common">Southern blackberry</name>
    <dbReference type="NCBI Taxonomy" id="59490"/>
    <lineage>
        <taxon>Eukaryota</taxon>
        <taxon>Viridiplantae</taxon>
        <taxon>Streptophyta</taxon>
        <taxon>Embryophyta</taxon>
        <taxon>Tracheophyta</taxon>
        <taxon>Spermatophyta</taxon>
        <taxon>Magnoliopsida</taxon>
        <taxon>eudicotyledons</taxon>
        <taxon>Gunneridae</taxon>
        <taxon>Pentapetalae</taxon>
        <taxon>rosids</taxon>
        <taxon>fabids</taxon>
        <taxon>Rosales</taxon>
        <taxon>Rosaceae</taxon>
        <taxon>Rosoideae</taxon>
        <taxon>Rosoideae incertae sedis</taxon>
        <taxon>Rubus</taxon>
    </lineage>
</organism>
<feature type="chain" id="PRO_5044025034" evidence="3">
    <location>
        <begin position="17"/>
        <end position="122"/>
    </location>
</feature>
<feature type="signal peptide" evidence="3">
    <location>
        <begin position="1"/>
        <end position="16"/>
    </location>
</feature>
<evidence type="ECO:0000313" key="4">
    <source>
        <dbReference type="EMBL" id="KAK9933901.1"/>
    </source>
</evidence>
<keyword evidence="5" id="KW-1185">Reference proteome</keyword>
<keyword evidence="2" id="KW-0812">Transmembrane</keyword>
<dbReference type="AlphaFoldDB" id="A0AAW1XAD8"/>